<reference evidence="4 5" key="1">
    <citation type="submission" date="2016-06" db="EMBL/GenBank/DDBJ databases">
        <authorList>
            <person name="Kjaerup R.B."/>
            <person name="Dalgaard T.S."/>
            <person name="Juul-Madsen H.R."/>
        </authorList>
    </citation>
    <scope>NUCLEOTIDE SEQUENCE [LARGE SCALE GENOMIC DNA]</scope>
    <source>
        <strain evidence="4 5">373-A1</strain>
    </source>
</reference>
<dbReference type="RefSeq" id="WP_065254407.1">
    <property type="nucleotide sequence ID" value="NZ_MAPZ01000011.1"/>
</dbReference>
<accession>A0A1B8RS60</accession>
<comment type="caution">
    <text evidence="4">The sequence shown here is derived from an EMBL/GenBank/DDBJ whole genome shotgun (WGS) entry which is preliminary data.</text>
</comment>
<sequence>MYAKFLKRIFDLILSLIAFLVLLPLLIILSLIGAIAMKGSPFFTQQRPGKINSKTGKEEIFKLIKFRTMSNAKDNNGELLPDAIRLNSYGKFLRSTSLDELPSLLNIIKGDLAIVGPRPQLVRDMVFMTYEQRKRHMVRPGLTGLAQVNGRNNITWEQKFEYDLSYIKKITLLSDLKIIFKTVVKVLKRSDIVREGTDSDMDYGDCLLKYKKIIKEEYDRKQEEAKELLVRK</sequence>
<evidence type="ECO:0000256" key="2">
    <source>
        <dbReference type="SAM" id="Phobius"/>
    </source>
</evidence>
<keyword evidence="5" id="KW-1185">Reference proteome</keyword>
<dbReference type="GO" id="GO:0016780">
    <property type="term" value="F:phosphotransferase activity, for other substituted phosphate groups"/>
    <property type="evidence" value="ECO:0007669"/>
    <property type="project" value="TreeGrafter"/>
</dbReference>
<dbReference type="AlphaFoldDB" id="A0A1B8RS60"/>
<name>A0A1B8RS60_9CLOT</name>
<proteinExistence type="inferred from homology"/>
<evidence type="ECO:0000259" key="3">
    <source>
        <dbReference type="Pfam" id="PF02397"/>
    </source>
</evidence>
<dbReference type="OrthoDB" id="9808602at2"/>
<gene>
    <name evidence="4" type="ORF">CP373A1_04575</name>
</gene>
<evidence type="ECO:0000256" key="1">
    <source>
        <dbReference type="ARBA" id="ARBA00006464"/>
    </source>
</evidence>
<keyword evidence="2" id="KW-0472">Membrane</keyword>
<keyword evidence="2" id="KW-0812">Transmembrane</keyword>
<dbReference type="EMBL" id="MAPZ01000011">
    <property type="protein sequence ID" value="OBY11671.1"/>
    <property type="molecule type" value="Genomic_DNA"/>
</dbReference>
<feature type="transmembrane region" description="Helical" evidence="2">
    <location>
        <begin position="12"/>
        <end position="37"/>
    </location>
</feature>
<keyword evidence="2" id="KW-1133">Transmembrane helix</keyword>
<dbReference type="InterPro" id="IPR003362">
    <property type="entry name" value="Bact_transf"/>
</dbReference>
<organism evidence="4 5">
    <name type="scientific">Clostridium paraputrificum</name>
    <dbReference type="NCBI Taxonomy" id="29363"/>
    <lineage>
        <taxon>Bacteria</taxon>
        <taxon>Bacillati</taxon>
        <taxon>Bacillota</taxon>
        <taxon>Clostridia</taxon>
        <taxon>Eubacteriales</taxon>
        <taxon>Clostridiaceae</taxon>
        <taxon>Clostridium</taxon>
    </lineage>
</organism>
<comment type="similarity">
    <text evidence="1">Belongs to the bacterial sugar transferase family.</text>
</comment>
<dbReference type="PANTHER" id="PTHR30576:SF8">
    <property type="entry name" value="UNDECAPRENYL-PHOSPHATE GALACTOSE PHOSPHOTRANSFERASE"/>
    <property type="match status" value="1"/>
</dbReference>
<protein>
    <submittedName>
        <fullName evidence="4">UDP-galactose phosphate transferase</fullName>
    </submittedName>
</protein>
<dbReference type="Pfam" id="PF02397">
    <property type="entry name" value="Bac_transf"/>
    <property type="match status" value="1"/>
</dbReference>
<dbReference type="PANTHER" id="PTHR30576">
    <property type="entry name" value="COLANIC BIOSYNTHESIS UDP-GLUCOSE LIPID CARRIER TRANSFERASE"/>
    <property type="match status" value="1"/>
</dbReference>
<evidence type="ECO:0000313" key="4">
    <source>
        <dbReference type="EMBL" id="OBY11671.1"/>
    </source>
</evidence>
<feature type="domain" description="Bacterial sugar transferase" evidence="3">
    <location>
        <begin position="7"/>
        <end position="188"/>
    </location>
</feature>
<evidence type="ECO:0000313" key="5">
    <source>
        <dbReference type="Proteomes" id="UP000092714"/>
    </source>
</evidence>
<dbReference type="Proteomes" id="UP000092714">
    <property type="component" value="Unassembled WGS sequence"/>
</dbReference>
<keyword evidence="4" id="KW-0808">Transferase</keyword>